<dbReference type="Proteomes" id="UP001320706">
    <property type="component" value="Unassembled WGS sequence"/>
</dbReference>
<protein>
    <submittedName>
        <fullName evidence="1">Uncharacterized protein</fullName>
    </submittedName>
</protein>
<dbReference type="EMBL" id="JAMKPW020000009">
    <property type="protein sequence ID" value="KAK8215207.1"/>
    <property type="molecule type" value="Genomic_DNA"/>
</dbReference>
<evidence type="ECO:0000313" key="2">
    <source>
        <dbReference type="Proteomes" id="UP001320706"/>
    </source>
</evidence>
<proteinExistence type="predicted"/>
<reference evidence="1" key="1">
    <citation type="submission" date="2024-02" db="EMBL/GenBank/DDBJ databases">
        <title>Metagenome Assembled Genome of Zalaria obscura JY119.</title>
        <authorList>
            <person name="Vighnesh L."/>
            <person name="Jagadeeshwari U."/>
            <person name="Venkata Ramana C."/>
            <person name="Sasikala C."/>
        </authorList>
    </citation>
    <scope>NUCLEOTIDE SEQUENCE</scope>
    <source>
        <strain evidence="1">JY119</strain>
    </source>
</reference>
<sequence>MVNIHLAYTTPINPPSAQPVLTHSQCWAGLQRKIRRAYEFVGAITACDVVSEKDNEVVREVVFREGNRKVREVCRSYAPTRVDYHMDDGSLVTNTISTGPAQDGRELYMTYTFTWLHPEVEEGSEEVEALRKKYDGMAKTSVEGSVETIRRLVREGQIR</sequence>
<evidence type="ECO:0000313" key="1">
    <source>
        <dbReference type="EMBL" id="KAK8215207.1"/>
    </source>
</evidence>
<keyword evidence="2" id="KW-1185">Reference proteome</keyword>
<comment type="caution">
    <text evidence="1">The sequence shown here is derived from an EMBL/GenBank/DDBJ whole genome shotgun (WGS) entry which is preliminary data.</text>
</comment>
<accession>A0ACC3SI83</accession>
<organism evidence="1 2">
    <name type="scientific">Zalaria obscura</name>
    <dbReference type="NCBI Taxonomy" id="2024903"/>
    <lineage>
        <taxon>Eukaryota</taxon>
        <taxon>Fungi</taxon>
        <taxon>Dikarya</taxon>
        <taxon>Ascomycota</taxon>
        <taxon>Pezizomycotina</taxon>
        <taxon>Dothideomycetes</taxon>
        <taxon>Dothideomycetidae</taxon>
        <taxon>Dothideales</taxon>
        <taxon>Zalariaceae</taxon>
        <taxon>Zalaria</taxon>
    </lineage>
</organism>
<gene>
    <name evidence="1" type="ORF">M8818_002218</name>
</gene>
<name>A0ACC3SI83_9PEZI</name>